<dbReference type="EMBL" id="AP006627">
    <property type="protein sequence ID" value="BAD63240.1"/>
    <property type="molecule type" value="Genomic_DNA"/>
</dbReference>
<reference evidence="2 3" key="3">
    <citation type="journal article" date="1997" name="Protein Eng.">
        <title>High-resolution crystal structure of M-protease: phylogeny aided analysis of the high-alkaline adaptation mechanism.</title>
        <authorList>
            <person name="Shirai T."/>
            <person name="Suzuki A."/>
            <person name="Yamane T."/>
            <person name="Ashida T."/>
            <person name="Kobayashi T."/>
            <person name="Ito S."/>
        </authorList>
    </citation>
    <scope>NUCLEOTIDE SEQUENCE [LARGE SCALE GENOMIC DNA]</scope>
    <source>
        <strain evidence="2 3">KSM-K16</strain>
    </source>
</reference>
<reference evidence="2 3" key="5">
    <citation type="journal article" date="2007" name="Extremophiles">
        <title>Intragenomic diversity of the V1 regions of 16S rRNA genes in high-alkaline protease-producing Bacillus clausii spp.</title>
        <authorList>
            <person name="Kageyama Y."/>
            <person name="Takaki Y."/>
            <person name="Shimamura S."/>
            <person name="Nishi S."/>
            <person name="Nogi Y."/>
            <person name="Uchimura K."/>
            <person name="Kobayashi T."/>
            <person name="Hitomi J."/>
            <person name="Ozaki K."/>
            <person name="Kawai S."/>
            <person name="Ito S."/>
            <person name="Horikoshi K."/>
        </authorList>
    </citation>
    <scope>NUCLEOTIDE SEQUENCE [LARGE SCALE GENOMIC DNA]</scope>
    <source>
        <strain evidence="2 3">KSM-K16</strain>
    </source>
</reference>
<organism evidence="2 3">
    <name type="scientific">Shouchella clausii (strain KSM-K16)</name>
    <name type="common">Alkalihalobacillus clausii</name>
    <dbReference type="NCBI Taxonomy" id="66692"/>
    <lineage>
        <taxon>Bacteria</taxon>
        <taxon>Bacillati</taxon>
        <taxon>Bacillota</taxon>
        <taxon>Bacilli</taxon>
        <taxon>Bacillales</taxon>
        <taxon>Bacillaceae</taxon>
        <taxon>Shouchella</taxon>
    </lineage>
</organism>
<proteinExistence type="predicted"/>
<sequence>MNRIWIIVIAIAVVLALCVGIAFYFWNKDQQEKAEANRALHNTYSYTAGGLHLDVDTSEYVRTGDAHDIELTPTDLTYELLQRWEAIAEVISTIDYPEEAIEQEDWLDVYNTFAKNRFDMEEASEEITKGEEYGSANSMVINDYIDVGSVYNDDFREFLEESGIEAPDQRRFE</sequence>
<gene>
    <name evidence="2" type="ordered locus">ABC0701</name>
</gene>
<reference evidence="3" key="4">
    <citation type="submission" date="2003-10" db="EMBL/GenBank/DDBJ databases">
        <title>The complete genome sequence of the alkaliphilic Bacillus clausii KSM-K16.</title>
        <authorList>
            <person name="Takaki Y."/>
            <person name="Kageyama Y."/>
            <person name="Shimamura S."/>
            <person name="Suzuki H."/>
            <person name="Nishi S."/>
            <person name="Hatada Y."/>
            <person name="Kawai S."/>
            <person name="Ito S."/>
            <person name="Horikoshi K."/>
        </authorList>
    </citation>
    <scope>NUCLEOTIDE SEQUENCE [LARGE SCALE GENOMIC DNA]</scope>
    <source>
        <strain evidence="3">KSM-K16</strain>
    </source>
</reference>
<protein>
    <submittedName>
        <fullName evidence="2">Uncharacterized protein</fullName>
    </submittedName>
</protein>
<keyword evidence="3" id="KW-1185">Reference proteome</keyword>
<feature type="transmembrane region" description="Helical" evidence="1">
    <location>
        <begin position="6"/>
        <end position="26"/>
    </location>
</feature>
<accession>Q5WK65</accession>
<dbReference type="HOGENOM" id="CLU_1591322_0_0_9"/>
<evidence type="ECO:0000313" key="2">
    <source>
        <dbReference type="EMBL" id="BAD63240.1"/>
    </source>
</evidence>
<evidence type="ECO:0000256" key="1">
    <source>
        <dbReference type="SAM" id="Phobius"/>
    </source>
</evidence>
<dbReference type="OrthoDB" id="3261089at2"/>
<evidence type="ECO:0000313" key="3">
    <source>
        <dbReference type="Proteomes" id="UP000001168"/>
    </source>
</evidence>
<dbReference type="KEGG" id="bcl:ABC0701"/>
<dbReference type="AlphaFoldDB" id="Q5WK65"/>
<reference evidence="2 3" key="2">
    <citation type="journal article" date="1995" name="Appl. Microbiol. Biotechnol.">
        <title>Purification and properties of an alkaline protease from alkalophilic Bacillus sp. KSM-K16.</title>
        <authorList>
            <person name="Kobayashi T."/>
            <person name="Hakamada Y."/>
            <person name="Adachi S."/>
            <person name="Hitomi J."/>
            <person name="Yoshimatsu T."/>
            <person name="Koike K."/>
            <person name="Kawai S."/>
            <person name="Ito S."/>
        </authorList>
    </citation>
    <scope>NUCLEOTIDE SEQUENCE [LARGE SCALE GENOMIC DNA]</scope>
    <source>
        <strain evidence="2 3">KSM-K16</strain>
    </source>
</reference>
<reference evidence="2 3" key="1">
    <citation type="journal article" date="1994" name="J. Ferment. Bioeng.">
        <title>Molecular cloning and nucleotide sequence of the gene for an alkaline protease from the alkalophilic Bacillus sp. KSM-K16.</title>
        <authorList>
            <person name="Hakamada Y."/>
            <person name="Kobayashi T."/>
            <person name="Hitomi J."/>
            <person name="Kawai S."/>
            <person name="Ito S."/>
        </authorList>
    </citation>
    <scope>NUCLEOTIDE SEQUENCE [LARGE SCALE GENOMIC DNA]</scope>
    <source>
        <strain evidence="2 3">KSM-K16</strain>
    </source>
</reference>
<keyword evidence="1" id="KW-0472">Membrane</keyword>
<keyword evidence="1" id="KW-1133">Transmembrane helix</keyword>
<dbReference type="Proteomes" id="UP000001168">
    <property type="component" value="Chromosome"/>
</dbReference>
<name>Q5WK65_SHOC1</name>
<keyword evidence="1" id="KW-0812">Transmembrane</keyword>
<dbReference type="RefSeq" id="WP_011245556.1">
    <property type="nucleotide sequence ID" value="NC_006582.1"/>
</dbReference>